<keyword evidence="10" id="KW-0675">Receptor</keyword>
<dbReference type="EMBL" id="LKEA01000001">
    <property type="protein sequence ID" value="ROW12506.1"/>
    <property type="molecule type" value="Genomic_DNA"/>
</dbReference>
<keyword evidence="5" id="KW-0547">Nucleotide-binding</keyword>
<sequence length="321" mass="34659">MDKLTATMDDKLPAAAMEALKRFIVVIMTPSAPVFIIGGLIVLLVPILMHLWVTKSTTYTVLPSILLTGPSGAGKTALHTLLERRAPDASPSDTHTSQTWSAVELAVSEDASSSWRDDLDARGATASKFLLVDTPGHGKLRHYAHGRLTPEGAQSAKLKAVVFVVDAAALSEPAALADSAAYLYEVLLALQRRMGSTRTSKAPYAIPVLVAANKTDLFTALPSRLVRNNLEKELGRIRRARSRGLLDSGVGQDEVATGGDEGDDWLGEYGSAEFKFDQMREFDTEVDVISGNIIGDGPGVDAWWKWMGSRISVWQGDRKQG</sequence>
<evidence type="ECO:0000256" key="4">
    <source>
        <dbReference type="ARBA" id="ARBA00022692"/>
    </source>
</evidence>
<protein>
    <recommendedName>
        <fullName evidence="3">Signal recognition particle receptor subunit beta</fullName>
    </recommendedName>
</protein>
<evidence type="ECO:0000313" key="12">
    <source>
        <dbReference type="EMBL" id="ROW12506.1"/>
    </source>
</evidence>
<comment type="similarity">
    <text evidence="2">Belongs to the SRP receptor beta subunit family.</text>
</comment>
<dbReference type="InterPro" id="IPR027417">
    <property type="entry name" value="P-loop_NTPase"/>
</dbReference>
<gene>
    <name evidence="12" type="ORF">VMCG_00037</name>
</gene>
<dbReference type="GO" id="GO:0005789">
    <property type="term" value="C:endoplasmic reticulum membrane"/>
    <property type="evidence" value="ECO:0007669"/>
    <property type="project" value="UniProtKB-SubCell"/>
</dbReference>
<keyword evidence="9 11" id="KW-0472">Membrane</keyword>
<evidence type="ECO:0000256" key="1">
    <source>
        <dbReference type="ARBA" id="ARBA00004389"/>
    </source>
</evidence>
<reference evidence="12 13" key="1">
    <citation type="submission" date="2015-09" db="EMBL/GenBank/DDBJ databases">
        <title>Host preference determinants of Valsa canker pathogens revealed by comparative genomics.</title>
        <authorList>
            <person name="Yin Z."/>
            <person name="Huang L."/>
        </authorList>
    </citation>
    <scope>NUCLEOTIDE SEQUENCE [LARGE SCALE GENOMIC DNA]</scope>
    <source>
        <strain evidence="12 13">03-1</strain>
    </source>
</reference>
<dbReference type="AlphaFoldDB" id="A0A423X9N0"/>
<feature type="transmembrane region" description="Helical" evidence="11">
    <location>
        <begin position="23"/>
        <end position="53"/>
    </location>
</feature>
<keyword evidence="7 11" id="KW-1133">Transmembrane helix</keyword>
<comment type="caution">
    <text evidence="12">The sequence shown here is derived from an EMBL/GenBank/DDBJ whole genome shotgun (WGS) entry which is preliminary data.</text>
</comment>
<dbReference type="InterPro" id="IPR019009">
    <property type="entry name" value="SRP_receptor_beta_su"/>
</dbReference>
<keyword evidence="6" id="KW-0256">Endoplasmic reticulum</keyword>
<proteinExistence type="inferred from homology"/>
<dbReference type="GO" id="GO:0005525">
    <property type="term" value="F:GTP binding"/>
    <property type="evidence" value="ECO:0007669"/>
    <property type="project" value="UniProtKB-KW"/>
</dbReference>
<name>A0A423X9N0_9PEZI</name>
<dbReference type="Pfam" id="PF09439">
    <property type="entry name" value="SRPRB"/>
    <property type="match status" value="1"/>
</dbReference>
<accession>A0A423X9N0</accession>
<organism evidence="12 13">
    <name type="scientific">Cytospora schulzeri</name>
    <dbReference type="NCBI Taxonomy" id="448051"/>
    <lineage>
        <taxon>Eukaryota</taxon>
        <taxon>Fungi</taxon>
        <taxon>Dikarya</taxon>
        <taxon>Ascomycota</taxon>
        <taxon>Pezizomycotina</taxon>
        <taxon>Sordariomycetes</taxon>
        <taxon>Sordariomycetidae</taxon>
        <taxon>Diaporthales</taxon>
        <taxon>Cytosporaceae</taxon>
        <taxon>Cytospora</taxon>
    </lineage>
</organism>
<evidence type="ECO:0000256" key="7">
    <source>
        <dbReference type="ARBA" id="ARBA00022989"/>
    </source>
</evidence>
<keyword evidence="4 11" id="KW-0812">Transmembrane</keyword>
<evidence type="ECO:0000256" key="6">
    <source>
        <dbReference type="ARBA" id="ARBA00022824"/>
    </source>
</evidence>
<evidence type="ECO:0000313" key="13">
    <source>
        <dbReference type="Proteomes" id="UP000283895"/>
    </source>
</evidence>
<comment type="subcellular location">
    <subcellularLocation>
        <location evidence="1">Endoplasmic reticulum membrane</location>
        <topology evidence="1">Single-pass membrane protein</topology>
    </subcellularLocation>
</comment>
<evidence type="ECO:0000256" key="9">
    <source>
        <dbReference type="ARBA" id="ARBA00023136"/>
    </source>
</evidence>
<evidence type="ECO:0000256" key="2">
    <source>
        <dbReference type="ARBA" id="ARBA00005619"/>
    </source>
</evidence>
<evidence type="ECO:0000256" key="3">
    <source>
        <dbReference type="ARBA" id="ARBA00020256"/>
    </source>
</evidence>
<evidence type="ECO:0000256" key="11">
    <source>
        <dbReference type="SAM" id="Phobius"/>
    </source>
</evidence>
<evidence type="ECO:0000256" key="10">
    <source>
        <dbReference type="ARBA" id="ARBA00023170"/>
    </source>
</evidence>
<dbReference type="OrthoDB" id="41266at2759"/>
<keyword evidence="8" id="KW-0342">GTP-binding</keyword>
<keyword evidence="13" id="KW-1185">Reference proteome</keyword>
<dbReference type="SUPFAM" id="SSF52540">
    <property type="entry name" value="P-loop containing nucleoside triphosphate hydrolases"/>
    <property type="match status" value="1"/>
</dbReference>
<dbReference type="STRING" id="356882.A0A423X9N0"/>
<dbReference type="Proteomes" id="UP000283895">
    <property type="component" value="Unassembled WGS sequence"/>
</dbReference>
<dbReference type="Gene3D" id="3.40.50.300">
    <property type="entry name" value="P-loop containing nucleotide triphosphate hydrolases"/>
    <property type="match status" value="1"/>
</dbReference>
<evidence type="ECO:0000256" key="8">
    <source>
        <dbReference type="ARBA" id="ARBA00023134"/>
    </source>
</evidence>
<evidence type="ECO:0000256" key="5">
    <source>
        <dbReference type="ARBA" id="ARBA00022741"/>
    </source>
</evidence>